<dbReference type="Gene3D" id="2.40.70.10">
    <property type="entry name" value="Acid Proteases"/>
    <property type="match status" value="1"/>
</dbReference>
<organism evidence="2 3">
    <name type="scientific">Wenzhouxiangella sediminis</name>
    <dbReference type="NCBI Taxonomy" id="1792836"/>
    <lineage>
        <taxon>Bacteria</taxon>
        <taxon>Pseudomonadati</taxon>
        <taxon>Pseudomonadota</taxon>
        <taxon>Gammaproteobacteria</taxon>
        <taxon>Chromatiales</taxon>
        <taxon>Wenzhouxiangellaceae</taxon>
        <taxon>Wenzhouxiangella</taxon>
    </lineage>
</organism>
<dbReference type="Pfam" id="PF05618">
    <property type="entry name" value="Zn_protease"/>
    <property type="match status" value="1"/>
</dbReference>
<dbReference type="Proteomes" id="UP000260351">
    <property type="component" value="Unassembled WGS sequence"/>
</dbReference>
<dbReference type="EMBL" id="QUZK01000014">
    <property type="protein sequence ID" value="RFF31973.1"/>
    <property type="molecule type" value="Genomic_DNA"/>
</dbReference>
<reference evidence="2 3" key="1">
    <citation type="submission" date="2018-08" db="EMBL/GenBank/DDBJ databases">
        <title>Wenzhouxiangella salilacus sp. nov., a novel bacterium isolated from a saline lake in Xinjiang Province, China.</title>
        <authorList>
            <person name="Han S."/>
        </authorList>
    </citation>
    <scope>NUCLEOTIDE SEQUENCE [LARGE SCALE GENOMIC DNA]</scope>
    <source>
        <strain evidence="2 3">XDB06</strain>
    </source>
</reference>
<gene>
    <name evidence="2" type="ORF">DZC52_02990</name>
</gene>
<protein>
    <submittedName>
        <fullName evidence="2">ATP-dependent zinc protease</fullName>
    </submittedName>
</protein>
<dbReference type="PROSITE" id="PS51257">
    <property type="entry name" value="PROKAR_LIPOPROTEIN"/>
    <property type="match status" value="1"/>
</dbReference>
<keyword evidence="2" id="KW-0378">Hydrolase</keyword>
<dbReference type="SUPFAM" id="SSF50630">
    <property type="entry name" value="Acid proteases"/>
    <property type="match status" value="1"/>
</dbReference>
<name>A0A3E1KBM2_9GAMM</name>
<comment type="caution">
    <text evidence="2">The sequence shown here is derived from an EMBL/GenBank/DDBJ whole genome shotgun (WGS) entry which is preliminary data.</text>
</comment>
<dbReference type="InterPro" id="IPR008503">
    <property type="entry name" value="Asp_endopeptidase"/>
</dbReference>
<evidence type="ECO:0000259" key="1">
    <source>
        <dbReference type="Pfam" id="PF05618"/>
    </source>
</evidence>
<dbReference type="PANTHER" id="PTHR38037">
    <property type="entry name" value="ZN_PROTEASE DOMAIN-CONTAINING PROTEIN"/>
    <property type="match status" value="1"/>
</dbReference>
<evidence type="ECO:0000313" key="3">
    <source>
        <dbReference type="Proteomes" id="UP000260351"/>
    </source>
</evidence>
<keyword evidence="3" id="KW-1185">Reference proteome</keyword>
<dbReference type="InterPro" id="IPR021109">
    <property type="entry name" value="Peptidase_aspartic_dom_sf"/>
</dbReference>
<keyword evidence="2" id="KW-0645">Protease</keyword>
<dbReference type="OrthoDB" id="9782977at2"/>
<dbReference type="AlphaFoldDB" id="A0A3E1KBM2"/>
<accession>A0A3E1KBM2</accession>
<sequence length="150" mass="17515">MMKGHIAPNMIIGACEWVALPELGINQLRARVDTGAKSCALHAMDIEQFDRDGVPYARFRVPIGRHENMRWQRCEAHVRRMRRVRNTSGEPEERITIRTPLIVGHSRWDVDITLTNRERMRYRMLLGRTAMENHALVYPARTFLQGKPRL</sequence>
<feature type="domain" description="Retropepsin-like aspartic endopeptidase" evidence="1">
    <location>
        <begin position="11"/>
        <end position="147"/>
    </location>
</feature>
<dbReference type="GO" id="GO:0006508">
    <property type="term" value="P:proteolysis"/>
    <property type="evidence" value="ECO:0007669"/>
    <property type="project" value="UniProtKB-KW"/>
</dbReference>
<dbReference type="GO" id="GO:0008233">
    <property type="term" value="F:peptidase activity"/>
    <property type="evidence" value="ECO:0007669"/>
    <property type="project" value="UniProtKB-KW"/>
</dbReference>
<proteinExistence type="predicted"/>
<dbReference type="PANTHER" id="PTHR38037:SF2">
    <property type="entry name" value="ATP-DEPENDENT ZINC PROTEASE DOMAIN-CONTAINING PROTEIN-RELATED"/>
    <property type="match status" value="1"/>
</dbReference>
<evidence type="ECO:0000313" key="2">
    <source>
        <dbReference type="EMBL" id="RFF31973.1"/>
    </source>
</evidence>